<evidence type="ECO:0000256" key="1">
    <source>
        <dbReference type="SAM" id="MobiDB-lite"/>
    </source>
</evidence>
<reference evidence="2 3" key="1">
    <citation type="journal article" date="2018" name="Elife">
        <title>Functional genomics of lipid metabolism in the oleaginous yeast Rhodosporidium toruloides.</title>
        <authorList>
            <person name="Coradetti S.T."/>
            <person name="Pinel D."/>
            <person name="Geiselman G."/>
            <person name="Ito M."/>
            <person name="Mondo S."/>
            <person name="Reilly M.C."/>
            <person name="Cheng Y.F."/>
            <person name="Bauer S."/>
            <person name="Grigoriev I."/>
            <person name="Gladden J.M."/>
            <person name="Simmons B.A."/>
            <person name="Brem R."/>
            <person name="Arkin A.P."/>
            <person name="Skerker J.M."/>
        </authorList>
    </citation>
    <scope>NUCLEOTIDE SEQUENCE [LARGE SCALE GENOMIC DNA]</scope>
    <source>
        <strain evidence="2 3">NBRC 0880</strain>
    </source>
</reference>
<dbReference type="AlphaFoldDB" id="A0A2S9ZWC1"/>
<sequence>MSVLVVPPCAHRSPPHTWALHTRSLGRRLMRLSRYCWARTGFAPSPSLHSTTRRQRCRALAGWSKVTRRRRFAEMLCLTRSDGSCLPTRSEQGFWPSRSTADLANNGRFSSPRSTDRARRPTRHALTVAPRRRQIAKRTTRWNGHRVRSKSTRSTTPRTSALSIPPACLRRDSRTKRPRLRHPRPPPPHLRHSPRPADTPYPTTEVLALREAAPTVAPNGRALTTAITRLTKTSSVVDTAADTAETTATSRTVPSAGSGRGFTDGTGSDVC</sequence>
<gene>
    <name evidence="2" type="ORF">AAT19DRAFT_11698</name>
</gene>
<protein>
    <submittedName>
        <fullName evidence="2">Uncharacterized protein</fullName>
    </submittedName>
</protein>
<feature type="compositionally biased region" description="Basic residues" evidence="1">
    <location>
        <begin position="138"/>
        <end position="151"/>
    </location>
</feature>
<accession>A0A2S9ZWC1</accession>
<evidence type="ECO:0000313" key="2">
    <source>
        <dbReference type="EMBL" id="PRQ70045.1"/>
    </source>
</evidence>
<dbReference type="EMBL" id="LCTV02000017">
    <property type="protein sequence ID" value="PRQ70045.1"/>
    <property type="molecule type" value="Genomic_DNA"/>
</dbReference>
<feature type="region of interest" description="Disordered" evidence="1">
    <location>
        <begin position="138"/>
        <end position="201"/>
    </location>
</feature>
<feature type="region of interest" description="Disordered" evidence="1">
    <location>
        <begin position="242"/>
        <end position="271"/>
    </location>
</feature>
<name>A0A2S9ZWC1_RHOTO</name>
<comment type="caution">
    <text evidence="2">The sequence shown here is derived from an EMBL/GenBank/DDBJ whole genome shotgun (WGS) entry which is preliminary data.</text>
</comment>
<feature type="compositionally biased region" description="Basic residues" evidence="1">
    <location>
        <begin position="173"/>
        <end position="194"/>
    </location>
</feature>
<feature type="region of interest" description="Disordered" evidence="1">
    <location>
        <begin position="96"/>
        <end position="124"/>
    </location>
</feature>
<evidence type="ECO:0000313" key="3">
    <source>
        <dbReference type="Proteomes" id="UP000239560"/>
    </source>
</evidence>
<feature type="compositionally biased region" description="Polar residues" evidence="1">
    <location>
        <begin position="96"/>
        <end position="113"/>
    </location>
</feature>
<dbReference type="Proteomes" id="UP000239560">
    <property type="component" value="Unassembled WGS sequence"/>
</dbReference>
<organism evidence="2 3">
    <name type="scientific">Rhodotorula toruloides</name>
    <name type="common">Yeast</name>
    <name type="synonym">Rhodosporidium toruloides</name>
    <dbReference type="NCBI Taxonomy" id="5286"/>
    <lineage>
        <taxon>Eukaryota</taxon>
        <taxon>Fungi</taxon>
        <taxon>Dikarya</taxon>
        <taxon>Basidiomycota</taxon>
        <taxon>Pucciniomycotina</taxon>
        <taxon>Microbotryomycetes</taxon>
        <taxon>Sporidiobolales</taxon>
        <taxon>Sporidiobolaceae</taxon>
        <taxon>Rhodotorula</taxon>
    </lineage>
</organism>
<proteinExistence type="predicted"/>